<keyword evidence="5" id="KW-0997">Cell inner membrane</keyword>
<dbReference type="PANTHER" id="PTHR33446:SF2">
    <property type="entry name" value="PROTEIN TONB"/>
    <property type="match status" value="1"/>
</dbReference>
<evidence type="ECO:0000256" key="8">
    <source>
        <dbReference type="ARBA" id="ARBA00022989"/>
    </source>
</evidence>
<comment type="subcellular location">
    <subcellularLocation>
        <location evidence="1">Cell inner membrane</location>
        <topology evidence="1">Single-pass membrane protein</topology>
        <orientation evidence="1">Periplasmic side</orientation>
    </subcellularLocation>
</comment>
<gene>
    <name evidence="12" type="ORF">ACFQ21_13065</name>
</gene>
<accession>A0ABW3K531</accession>
<feature type="region of interest" description="Disordered" evidence="10">
    <location>
        <begin position="115"/>
        <end position="156"/>
    </location>
</feature>
<dbReference type="SUPFAM" id="SSF49464">
    <property type="entry name" value="Carboxypeptidase regulatory domain-like"/>
    <property type="match status" value="1"/>
</dbReference>
<dbReference type="Gene3D" id="3.30.1150.10">
    <property type="match status" value="1"/>
</dbReference>
<keyword evidence="9" id="KW-0472">Membrane</keyword>
<dbReference type="SUPFAM" id="SSF74653">
    <property type="entry name" value="TolA/TonB C-terminal domain"/>
    <property type="match status" value="1"/>
</dbReference>
<dbReference type="PANTHER" id="PTHR33446">
    <property type="entry name" value="PROTEIN TONB-RELATED"/>
    <property type="match status" value="1"/>
</dbReference>
<evidence type="ECO:0000256" key="2">
    <source>
        <dbReference type="ARBA" id="ARBA00006555"/>
    </source>
</evidence>
<dbReference type="InterPro" id="IPR008969">
    <property type="entry name" value="CarboxyPept-like_regulatory"/>
</dbReference>
<evidence type="ECO:0000256" key="9">
    <source>
        <dbReference type="ARBA" id="ARBA00023136"/>
    </source>
</evidence>
<keyword evidence="13" id="KW-1185">Reference proteome</keyword>
<evidence type="ECO:0000256" key="6">
    <source>
        <dbReference type="ARBA" id="ARBA00022692"/>
    </source>
</evidence>
<dbReference type="Gene3D" id="2.60.40.1120">
    <property type="entry name" value="Carboxypeptidase-like, regulatory domain"/>
    <property type="match status" value="1"/>
</dbReference>
<evidence type="ECO:0000256" key="4">
    <source>
        <dbReference type="ARBA" id="ARBA00022475"/>
    </source>
</evidence>
<evidence type="ECO:0000256" key="5">
    <source>
        <dbReference type="ARBA" id="ARBA00022519"/>
    </source>
</evidence>
<feature type="domain" description="TonB C-terminal" evidence="11">
    <location>
        <begin position="383"/>
        <end position="476"/>
    </location>
</feature>
<dbReference type="RefSeq" id="WP_377579644.1">
    <property type="nucleotide sequence ID" value="NZ_JBHTKA010000003.1"/>
</dbReference>
<keyword evidence="8" id="KW-1133">Transmembrane helix</keyword>
<keyword evidence="3" id="KW-0813">Transport</keyword>
<organism evidence="12 13">
    <name type="scientific">Ohtaekwangia kribbensis</name>
    <dbReference type="NCBI Taxonomy" id="688913"/>
    <lineage>
        <taxon>Bacteria</taxon>
        <taxon>Pseudomonadati</taxon>
        <taxon>Bacteroidota</taxon>
        <taxon>Cytophagia</taxon>
        <taxon>Cytophagales</taxon>
        <taxon>Fulvivirgaceae</taxon>
        <taxon>Ohtaekwangia</taxon>
    </lineage>
</organism>
<evidence type="ECO:0000313" key="13">
    <source>
        <dbReference type="Proteomes" id="UP001597112"/>
    </source>
</evidence>
<sequence length="476" mass="52599">MADLQNDIERYLKGELTPAEMHALERKALSDPFLAEALEGAGGIPNDELEADLHALQASLRERIQSPREKVIPMWAWPMRMAAGLALLAVSGFVVYSLLQNNSSNDLAVNKETVAPAEKTTEETKPEQNIPSENKDIPAERPKSLDQSAAGKSEEKIPEKVTLGIQEYTAKSPVIKPQPVEEAVITEQVEQMASVPADEQVSDEAIADKFDDKEISKALEEREPVAATSIRKREASLELKKEDAGFRYSSSQADTTVQGNAIKLEPAMNGYISGTRIIRGQVRSAEEGVGLPGVNVMVKDSNVGTVTDMQGNYELTTENTKDTDLVFSFIGMQSKEVDANTDKVDVELEQDVSQLSEVVVMGYGAENITEKERPTIEFATPEGGRIAYKQYLEKNIKYPELALQNEIEGKVTIQFTVEPSGKLTDFKVLKGIGYGCDEEVIRLIKAGPKWTATKRDDEVVKDKVKVRLRFRLPKKK</sequence>
<evidence type="ECO:0000259" key="11">
    <source>
        <dbReference type="PROSITE" id="PS52015"/>
    </source>
</evidence>
<reference evidence="13" key="1">
    <citation type="journal article" date="2019" name="Int. J. Syst. Evol. Microbiol.">
        <title>The Global Catalogue of Microorganisms (GCM) 10K type strain sequencing project: providing services to taxonomists for standard genome sequencing and annotation.</title>
        <authorList>
            <consortium name="The Broad Institute Genomics Platform"/>
            <consortium name="The Broad Institute Genome Sequencing Center for Infectious Disease"/>
            <person name="Wu L."/>
            <person name="Ma J."/>
        </authorList>
    </citation>
    <scope>NUCLEOTIDE SEQUENCE [LARGE SCALE GENOMIC DNA]</scope>
    <source>
        <strain evidence="13">CCUG 58938</strain>
    </source>
</reference>
<dbReference type="Pfam" id="PF03544">
    <property type="entry name" value="TonB_C"/>
    <property type="match status" value="1"/>
</dbReference>
<proteinExistence type="inferred from homology"/>
<protein>
    <submittedName>
        <fullName evidence="12">TonB family protein</fullName>
    </submittedName>
</protein>
<dbReference type="InterPro" id="IPR037682">
    <property type="entry name" value="TonB_C"/>
</dbReference>
<evidence type="ECO:0000256" key="1">
    <source>
        <dbReference type="ARBA" id="ARBA00004383"/>
    </source>
</evidence>
<dbReference type="EMBL" id="JBHTKA010000003">
    <property type="protein sequence ID" value="MFD1000246.1"/>
    <property type="molecule type" value="Genomic_DNA"/>
</dbReference>
<dbReference type="InterPro" id="IPR006260">
    <property type="entry name" value="TonB/TolA_C"/>
</dbReference>
<name>A0ABW3K531_9BACT</name>
<keyword evidence="4" id="KW-1003">Cell membrane</keyword>
<evidence type="ECO:0000313" key="12">
    <source>
        <dbReference type="EMBL" id="MFD1000246.1"/>
    </source>
</evidence>
<keyword evidence="6" id="KW-0812">Transmembrane</keyword>
<evidence type="ECO:0000256" key="10">
    <source>
        <dbReference type="SAM" id="MobiDB-lite"/>
    </source>
</evidence>
<dbReference type="Pfam" id="PF13715">
    <property type="entry name" value="CarbopepD_reg_2"/>
    <property type="match status" value="1"/>
</dbReference>
<dbReference type="NCBIfam" id="TIGR01352">
    <property type="entry name" value="tonB_Cterm"/>
    <property type="match status" value="1"/>
</dbReference>
<dbReference type="PROSITE" id="PS52015">
    <property type="entry name" value="TONB_CTD"/>
    <property type="match status" value="1"/>
</dbReference>
<feature type="compositionally biased region" description="Basic and acidic residues" evidence="10">
    <location>
        <begin position="133"/>
        <end position="144"/>
    </location>
</feature>
<evidence type="ECO:0000256" key="3">
    <source>
        <dbReference type="ARBA" id="ARBA00022448"/>
    </source>
</evidence>
<comment type="caution">
    <text evidence="12">The sequence shown here is derived from an EMBL/GenBank/DDBJ whole genome shotgun (WGS) entry which is preliminary data.</text>
</comment>
<dbReference type="Proteomes" id="UP001597112">
    <property type="component" value="Unassembled WGS sequence"/>
</dbReference>
<dbReference type="InterPro" id="IPR051045">
    <property type="entry name" value="TonB-dependent_transducer"/>
</dbReference>
<keyword evidence="7" id="KW-0653">Protein transport</keyword>
<evidence type="ECO:0000256" key="7">
    <source>
        <dbReference type="ARBA" id="ARBA00022927"/>
    </source>
</evidence>
<comment type="similarity">
    <text evidence="2">Belongs to the TonB family.</text>
</comment>